<reference evidence="1 2" key="1">
    <citation type="submission" date="2017-05" db="EMBL/GenBank/DDBJ databases">
        <title>Full genome sequence of Pseudorhodoplanes sinuspersici.</title>
        <authorList>
            <person name="Dastgheib S.M.M."/>
            <person name="Shavandi M."/>
            <person name="Tirandaz H."/>
        </authorList>
    </citation>
    <scope>NUCLEOTIDE SEQUENCE [LARGE SCALE GENOMIC DNA]</scope>
    <source>
        <strain evidence="1 2">RIPI110</strain>
    </source>
</reference>
<dbReference type="AlphaFoldDB" id="A0A1W6ZSE3"/>
<name>A0A1W6ZSE3_9HYPH</name>
<dbReference type="Gene3D" id="3.90.79.10">
    <property type="entry name" value="Nucleoside Triphosphate Pyrophosphohydrolase"/>
    <property type="match status" value="1"/>
</dbReference>
<protein>
    <submittedName>
        <fullName evidence="1">Uncharacterized protein</fullName>
    </submittedName>
</protein>
<keyword evidence="2" id="KW-1185">Reference proteome</keyword>
<evidence type="ECO:0000313" key="1">
    <source>
        <dbReference type="EMBL" id="ARQ00198.1"/>
    </source>
</evidence>
<dbReference type="RefSeq" id="WP_086088595.1">
    <property type="nucleotide sequence ID" value="NZ_CP021112.1"/>
</dbReference>
<sequence length="233" mass="25908">MSYSQDVIRIETLDLSLGEYDWGFARERSAEIAAHFEAAQKQKPALWNGRVLLMHKREIADAILRGQYFETDFANFMALRDFGFPDRSVANCFALGVLQGSDGGYVLGIMGGHTMNAGKIYFPGGTPDPSDLVGSRVDLELSVRREVQEETGLAPSDFDIDAGWHCVPGQSLIALLKPMRARETAEQLRARIMDHIASEEEPELAGAAIVRSLADLNDKMPAFVQTFFRTIYF</sequence>
<accession>A0A1W6ZSE3</accession>
<dbReference type="SUPFAM" id="SSF55811">
    <property type="entry name" value="Nudix"/>
    <property type="match status" value="1"/>
</dbReference>
<organism evidence="1 2">
    <name type="scientific">Pseudorhodoplanes sinuspersici</name>
    <dbReference type="NCBI Taxonomy" id="1235591"/>
    <lineage>
        <taxon>Bacteria</taxon>
        <taxon>Pseudomonadati</taxon>
        <taxon>Pseudomonadota</taxon>
        <taxon>Alphaproteobacteria</taxon>
        <taxon>Hyphomicrobiales</taxon>
        <taxon>Pseudorhodoplanes</taxon>
    </lineage>
</organism>
<dbReference type="STRING" id="1235591.CAK95_14775"/>
<dbReference type="EMBL" id="CP021112">
    <property type="protein sequence ID" value="ARQ00198.1"/>
    <property type="molecule type" value="Genomic_DNA"/>
</dbReference>
<dbReference type="OrthoDB" id="9806849at2"/>
<dbReference type="InterPro" id="IPR015797">
    <property type="entry name" value="NUDIX_hydrolase-like_dom_sf"/>
</dbReference>
<evidence type="ECO:0000313" key="2">
    <source>
        <dbReference type="Proteomes" id="UP000194137"/>
    </source>
</evidence>
<proteinExistence type="predicted"/>
<dbReference type="CDD" id="cd02883">
    <property type="entry name" value="NUDIX_Hydrolase"/>
    <property type="match status" value="1"/>
</dbReference>
<gene>
    <name evidence="1" type="ORF">CAK95_14775</name>
</gene>
<dbReference type="KEGG" id="psin:CAK95_14775"/>
<dbReference type="Proteomes" id="UP000194137">
    <property type="component" value="Chromosome"/>
</dbReference>